<dbReference type="InterPro" id="IPR004449">
    <property type="entry name" value="SixA"/>
</dbReference>
<dbReference type="RefSeq" id="WP_126832868.1">
    <property type="nucleotide sequence ID" value="NZ_PIPT01000001.1"/>
</dbReference>
<name>A0A432XQN6_9GAMM</name>
<dbReference type="Gene3D" id="3.40.50.1240">
    <property type="entry name" value="Phosphoglycerate mutase-like"/>
    <property type="match status" value="1"/>
</dbReference>
<reference evidence="2" key="1">
    <citation type="journal article" date="2018" name="Front. Microbiol.">
        <title>Genome-Based Analysis Reveals the Taxonomy and Diversity of the Family Idiomarinaceae.</title>
        <authorList>
            <person name="Liu Y."/>
            <person name="Lai Q."/>
            <person name="Shao Z."/>
        </authorList>
    </citation>
    <scope>NUCLEOTIDE SEQUENCE [LARGE SCALE GENOMIC DNA]</scope>
    <source>
        <strain evidence="2">SW15</strain>
    </source>
</reference>
<accession>A0A432XQN6</accession>
<gene>
    <name evidence="1" type="primary">sixA</name>
    <name evidence="1" type="ORF">CWE21_02640</name>
</gene>
<dbReference type="EMBL" id="PIPT01000001">
    <property type="protein sequence ID" value="RUO51010.1"/>
    <property type="molecule type" value="Genomic_DNA"/>
</dbReference>
<keyword evidence="2" id="KW-1185">Reference proteome</keyword>
<dbReference type="CDD" id="cd07067">
    <property type="entry name" value="HP_PGM_like"/>
    <property type="match status" value="1"/>
</dbReference>
<evidence type="ECO:0000313" key="2">
    <source>
        <dbReference type="Proteomes" id="UP000286678"/>
    </source>
</evidence>
<dbReference type="Pfam" id="PF00300">
    <property type="entry name" value="His_Phos_1"/>
    <property type="match status" value="1"/>
</dbReference>
<dbReference type="SMART" id="SM00855">
    <property type="entry name" value="PGAM"/>
    <property type="match status" value="1"/>
</dbReference>
<dbReference type="Proteomes" id="UP000286678">
    <property type="component" value="Unassembled WGS sequence"/>
</dbReference>
<dbReference type="OrthoDB" id="92610at2"/>
<protein>
    <submittedName>
        <fullName evidence="1">Phosphohistidine phosphatase SixA</fullName>
    </submittedName>
</protein>
<dbReference type="GO" id="GO:0005737">
    <property type="term" value="C:cytoplasm"/>
    <property type="evidence" value="ECO:0007669"/>
    <property type="project" value="InterPro"/>
</dbReference>
<dbReference type="NCBIfam" id="TIGR00249">
    <property type="entry name" value="sixA"/>
    <property type="match status" value="1"/>
</dbReference>
<dbReference type="InterPro" id="IPR029033">
    <property type="entry name" value="His_PPase_superfam"/>
</dbReference>
<dbReference type="InterPro" id="IPR013078">
    <property type="entry name" value="His_Pase_superF_clade-1"/>
</dbReference>
<dbReference type="AlphaFoldDB" id="A0A432XQN6"/>
<dbReference type="SUPFAM" id="SSF53254">
    <property type="entry name" value="Phosphoglycerate mutase-like"/>
    <property type="match status" value="1"/>
</dbReference>
<evidence type="ECO:0000313" key="1">
    <source>
        <dbReference type="EMBL" id="RUO51010.1"/>
    </source>
</evidence>
<organism evidence="1 2">
    <name type="scientific">Pseudidiomarina aquimaris</name>
    <dbReference type="NCBI Taxonomy" id="641841"/>
    <lineage>
        <taxon>Bacteria</taxon>
        <taxon>Pseudomonadati</taxon>
        <taxon>Pseudomonadota</taxon>
        <taxon>Gammaproteobacteria</taxon>
        <taxon>Alteromonadales</taxon>
        <taxon>Idiomarinaceae</taxon>
        <taxon>Pseudidiomarina</taxon>
    </lineage>
</organism>
<proteinExistence type="predicted"/>
<comment type="caution">
    <text evidence="1">The sequence shown here is derived from an EMBL/GenBank/DDBJ whole genome shotgun (WGS) entry which is preliminary data.</text>
</comment>
<sequence length="173" mass="19442">MKHHSTKKVKFYIMRHGEAMPAQALQGDAIRPLSAYGEQEVIMNAQWLRHYLAEQGAEQLDWLLVSPYVRARQTAAILAQQVKVSEQSDCDDITPEGDAQHFADWLFAQLQQRGRGVQHVAIVSHMPFVSYLVAELDARMEPILFPTAGIAEITLDVDGLKGRFERMAVAELA</sequence>
<dbReference type="GO" id="GO:0101006">
    <property type="term" value="F:protein histidine phosphatase activity"/>
    <property type="evidence" value="ECO:0007669"/>
    <property type="project" value="InterPro"/>
</dbReference>